<proteinExistence type="inferred from homology"/>
<evidence type="ECO:0000256" key="4">
    <source>
        <dbReference type="ARBA" id="ARBA00017273"/>
    </source>
</evidence>
<keyword evidence="8 13" id="KW-0235">DNA replication</keyword>
<dbReference type="Gene3D" id="3.20.20.140">
    <property type="entry name" value="Metal-dependent hydrolases"/>
    <property type="match status" value="1"/>
</dbReference>
<dbReference type="SUPFAM" id="SSF89550">
    <property type="entry name" value="PHP domain-like"/>
    <property type="match status" value="1"/>
</dbReference>
<dbReference type="InterPro" id="IPR003141">
    <property type="entry name" value="Pol/His_phosphatase_N"/>
</dbReference>
<evidence type="ECO:0000256" key="13">
    <source>
        <dbReference type="HAMAP-Rule" id="MF_01902"/>
    </source>
</evidence>
<gene>
    <name evidence="13" type="primary">dnaE2</name>
    <name evidence="16" type="ORF">GCM10009105_28240</name>
</gene>
<comment type="catalytic activity">
    <reaction evidence="12 13">
        <text>DNA(n) + a 2'-deoxyribonucleoside 5'-triphosphate = DNA(n+1) + diphosphate</text>
        <dbReference type="Rhea" id="RHEA:22508"/>
        <dbReference type="Rhea" id="RHEA-COMP:17339"/>
        <dbReference type="Rhea" id="RHEA-COMP:17340"/>
        <dbReference type="ChEBI" id="CHEBI:33019"/>
        <dbReference type="ChEBI" id="CHEBI:61560"/>
        <dbReference type="ChEBI" id="CHEBI:173112"/>
        <dbReference type="EC" id="2.7.7.7"/>
    </reaction>
</comment>
<comment type="subcellular location">
    <subcellularLocation>
        <location evidence="1 13">Cytoplasm</location>
    </subcellularLocation>
</comment>
<organism evidence="16 17">
    <name type="scientific">Dokdonella soli</name>
    <dbReference type="NCBI Taxonomy" id="529810"/>
    <lineage>
        <taxon>Bacteria</taxon>
        <taxon>Pseudomonadati</taxon>
        <taxon>Pseudomonadota</taxon>
        <taxon>Gammaproteobacteria</taxon>
        <taxon>Lysobacterales</taxon>
        <taxon>Rhodanobacteraceae</taxon>
        <taxon>Dokdonella</taxon>
    </lineage>
</organism>
<protein>
    <recommendedName>
        <fullName evidence="4 13">Error-prone DNA polymerase</fullName>
        <ecNumber evidence="3 13">2.7.7.7</ecNumber>
    </recommendedName>
</protein>
<keyword evidence="17" id="KW-1185">Reference proteome</keyword>
<evidence type="ECO:0000256" key="9">
    <source>
        <dbReference type="ARBA" id="ARBA00022763"/>
    </source>
</evidence>
<evidence type="ECO:0000259" key="15">
    <source>
        <dbReference type="SMART" id="SM00481"/>
    </source>
</evidence>
<dbReference type="InterPro" id="IPR004365">
    <property type="entry name" value="NA-bd_OB_tRNA"/>
</dbReference>
<dbReference type="Pfam" id="PF07733">
    <property type="entry name" value="DNA_pol3_alpha"/>
    <property type="match status" value="1"/>
</dbReference>
<keyword evidence="10 13" id="KW-0239">DNA-directed DNA polymerase</keyword>
<sequence length="1191" mass="132339">MKPSKPPKRRHLRAPIEPDIANESDHDPRSVLHKIQRHPAGDSAEADSIVHRDSRLGMEKAYAELHCLSNFSFQRGASSAPELFERAKKLGYAALAITDECSLAGIVRALVAAEASGVKLIVGCEVLLVDGPKLVLLARNRDGYSDLCKLITTGRRRSAKGEYRLAQTDVEQLGDGVLALWSPPHRTKPCDEEAAWISRHFANRAWIAVELHRDADDPSRLATLRALGERHELPLVASGDVHMHVRRRRALQDVMSAIRLGCTVAEAGHALFPNGERHLRCVEDIASLYPPSLLAETLRIAALCTLDLRKLDYRYPSEVVPQGLHAIEHLRDLTWKGAAERWPDGIPADVREQVEKELDLIEYLKYEHFFLTVADIVHWACGREPPILCQGRGSSANSAVCYCLGITAVTPESGNLLFERFLSKERDEPPDIDVDFEHERREEVIQYVFDKYGRDRAALAATVISYRSKSAVRDVGHALGIPDDQLDALSGLLSRIRSGQPFETVLRESGFDPASRALRRLFALAGELRGFPRHLSQHVGGFVISDQPLHHLVPVENAAMPDRTIIQWDKNDLEEMRLLKVDVLALGMLTALRKCLDLLHAHGLWTRPRRGGKPVLQDIPPPDDKASEEVYEMICAADTIGVFQIESRAQMSMLPRLKPRNFYDLVVQIAIVRPGPIQGDMVHPYLRRRKGEEKVSYPQSRFERESGRGTSAVKGVLERTLGVPIFQEQVMKLIQAVAGFTPGEADQLRRAMAAWGRGGDLEPFREKIRGGMLARGYDEAYYERIFEQIKGFGEYGFPESHSASFANLAWASSWLKHYHPAAFTCALLNSQPMGFYQPSQLIQDAQRHGVHVLPVDVMTSEWDCTLEPVKPSPSAMNPLHEKAQINARVKPSPLSSLGGEGWVRGRGSEVSQAVVPEAPTSRHPASSENGIRDACGHRVSMPFSTPTMKPLGEREQAALRLGLREVRGLSEDVATRLVTARREAPFHDVADMTRRARVSAPERARLADAGALQNLSGHRYRARWEAAGAELPAPILENAVITEARVTLRSPSLREDVMTDYATLGLSLTQHPLSLVRDELARRRVSPASVTTDSANRGRPLRCAGLVTVRQHPGTAKGVTFVTLEDETGQVNVVVWRALAQKQHRVLLESTVMAVDGVLEASDGVHHLIAKRLHDFSALLPEFSFASRDFH</sequence>
<dbReference type="HAMAP" id="MF_01902">
    <property type="entry name" value="DNApol_error_prone"/>
    <property type="match status" value="1"/>
</dbReference>
<evidence type="ECO:0000313" key="16">
    <source>
        <dbReference type="EMBL" id="GAA0719605.1"/>
    </source>
</evidence>
<keyword evidence="9 13" id="KW-0227">DNA damage</keyword>
<feature type="compositionally biased region" description="Basic residues" evidence="14">
    <location>
        <begin position="1"/>
        <end position="13"/>
    </location>
</feature>
<dbReference type="InterPro" id="IPR016195">
    <property type="entry name" value="Pol/histidinol_Pase-like"/>
</dbReference>
<dbReference type="Pfam" id="PF14579">
    <property type="entry name" value="HHH_6"/>
    <property type="match status" value="1"/>
</dbReference>
<name>A0ABN1IQZ0_9GAMM</name>
<dbReference type="InterPro" id="IPR029460">
    <property type="entry name" value="DNAPol_HHH"/>
</dbReference>
<dbReference type="NCBIfam" id="NF004225">
    <property type="entry name" value="PRK05672.1"/>
    <property type="match status" value="1"/>
</dbReference>
<dbReference type="InterPro" id="IPR011708">
    <property type="entry name" value="DNA_pol3_alpha_NTPase_dom"/>
</dbReference>
<dbReference type="InterPro" id="IPR040982">
    <property type="entry name" value="DNA_pol3_finger"/>
</dbReference>
<keyword evidence="7 13" id="KW-0548">Nucleotidyltransferase</keyword>
<dbReference type="NCBIfam" id="TIGR00594">
    <property type="entry name" value="polc"/>
    <property type="match status" value="1"/>
</dbReference>
<keyword evidence="6 13" id="KW-0808">Transferase</keyword>
<keyword evidence="5 13" id="KW-0963">Cytoplasm</keyword>
<dbReference type="InterPro" id="IPR004013">
    <property type="entry name" value="PHP_dom"/>
</dbReference>
<evidence type="ECO:0000256" key="7">
    <source>
        <dbReference type="ARBA" id="ARBA00022695"/>
    </source>
</evidence>
<dbReference type="Proteomes" id="UP001501523">
    <property type="component" value="Unassembled WGS sequence"/>
</dbReference>
<dbReference type="PANTHER" id="PTHR32294">
    <property type="entry name" value="DNA POLYMERASE III SUBUNIT ALPHA"/>
    <property type="match status" value="1"/>
</dbReference>
<feature type="domain" description="Polymerase/histidinol phosphatase N-terminal" evidence="15">
    <location>
        <begin position="63"/>
        <end position="130"/>
    </location>
</feature>
<evidence type="ECO:0000256" key="10">
    <source>
        <dbReference type="ARBA" id="ARBA00022932"/>
    </source>
</evidence>
<dbReference type="Pfam" id="PF01336">
    <property type="entry name" value="tRNA_anti-codon"/>
    <property type="match status" value="1"/>
</dbReference>
<dbReference type="Pfam" id="PF17657">
    <property type="entry name" value="DNA_pol3_finger"/>
    <property type="match status" value="1"/>
</dbReference>
<feature type="region of interest" description="Disordered" evidence="14">
    <location>
        <begin position="1"/>
        <end position="29"/>
    </location>
</feature>
<evidence type="ECO:0000256" key="3">
    <source>
        <dbReference type="ARBA" id="ARBA00012417"/>
    </source>
</evidence>
<comment type="similarity">
    <text evidence="2 13">Belongs to the DNA polymerase type-C family. DnaE2 subfamily.</text>
</comment>
<evidence type="ECO:0000256" key="1">
    <source>
        <dbReference type="ARBA" id="ARBA00004496"/>
    </source>
</evidence>
<evidence type="ECO:0000256" key="6">
    <source>
        <dbReference type="ARBA" id="ARBA00022679"/>
    </source>
</evidence>
<dbReference type="SMART" id="SM00481">
    <property type="entry name" value="POLIIIAc"/>
    <property type="match status" value="1"/>
</dbReference>
<evidence type="ECO:0000256" key="2">
    <source>
        <dbReference type="ARBA" id="ARBA00007391"/>
    </source>
</evidence>
<comment type="caution">
    <text evidence="16">The sequence shown here is derived from an EMBL/GenBank/DDBJ whole genome shotgun (WGS) entry which is preliminary data.</text>
</comment>
<dbReference type="InterPro" id="IPR004805">
    <property type="entry name" value="DnaE2/DnaE/PolC"/>
</dbReference>
<evidence type="ECO:0000256" key="11">
    <source>
        <dbReference type="ARBA" id="ARBA00023204"/>
    </source>
</evidence>
<evidence type="ECO:0000313" key="17">
    <source>
        <dbReference type="Proteomes" id="UP001501523"/>
    </source>
</evidence>
<evidence type="ECO:0000256" key="5">
    <source>
        <dbReference type="ARBA" id="ARBA00022490"/>
    </source>
</evidence>
<dbReference type="EC" id="2.7.7.7" evidence="3 13"/>
<accession>A0ABN1IQZ0</accession>
<dbReference type="Pfam" id="PF02811">
    <property type="entry name" value="PHP"/>
    <property type="match status" value="1"/>
</dbReference>
<dbReference type="InterPro" id="IPR023073">
    <property type="entry name" value="DnaE2"/>
</dbReference>
<dbReference type="CDD" id="cd07434">
    <property type="entry name" value="PHP_PolIIIA_DnaE2"/>
    <property type="match status" value="1"/>
</dbReference>
<dbReference type="CDD" id="cd04485">
    <property type="entry name" value="DnaE_OBF"/>
    <property type="match status" value="1"/>
</dbReference>
<evidence type="ECO:0000256" key="8">
    <source>
        <dbReference type="ARBA" id="ARBA00022705"/>
    </source>
</evidence>
<comment type="function">
    <text evidence="13">DNA polymerase involved in damage-induced mutagenesis and translesion synthesis (TLS). It is not the major replicative DNA polymerase.</text>
</comment>
<keyword evidence="11 13" id="KW-0234">DNA repair</keyword>
<evidence type="ECO:0000256" key="14">
    <source>
        <dbReference type="SAM" id="MobiDB-lite"/>
    </source>
</evidence>
<reference evidence="16 17" key="1">
    <citation type="journal article" date="2019" name="Int. J. Syst. Evol. Microbiol.">
        <title>The Global Catalogue of Microorganisms (GCM) 10K type strain sequencing project: providing services to taxonomists for standard genome sequencing and annotation.</title>
        <authorList>
            <consortium name="The Broad Institute Genomics Platform"/>
            <consortium name="The Broad Institute Genome Sequencing Center for Infectious Disease"/>
            <person name="Wu L."/>
            <person name="Ma J."/>
        </authorList>
    </citation>
    <scope>NUCLEOTIDE SEQUENCE [LARGE SCALE GENOMIC DNA]</scope>
    <source>
        <strain evidence="16 17">JCM 15421</strain>
    </source>
</reference>
<dbReference type="EMBL" id="BAAAEU010000024">
    <property type="protein sequence ID" value="GAA0719605.1"/>
    <property type="molecule type" value="Genomic_DNA"/>
</dbReference>
<dbReference type="PANTHER" id="PTHR32294:SF4">
    <property type="entry name" value="ERROR-PRONE DNA POLYMERASE"/>
    <property type="match status" value="1"/>
</dbReference>
<evidence type="ECO:0000256" key="12">
    <source>
        <dbReference type="ARBA" id="ARBA00049244"/>
    </source>
</evidence>
<feature type="region of interest" description="Disordered" evidence="14">
    <location>
        <begin position="908"/>
        <end position="935"/>
    </location>
</feature>